<dbReference type="EMBL" id="JACSQN010000010">
    <property type="protein sequence ID" value="MBD7985276.1"/>
    <property type="molecule type" value="Genomic_DNA"/>
</dbReference>
<dbReference type="InterPro" id="IPR010843">
    <property type="entry name" value="Uncharacterised_AroM"/>
</dbReference>
<sequence length="224" mass="24583">MTTNVLGVLTIGQSPRTDVTPSIQSIVGSNVEIIESGGLDSLTAESLHSVEPEDFDTVYISRLRNGESMNIGKSKLLPLLQDELTQLEKRTDIVLMLCTGDFPTLQTTKPIVYPDRVLNHMVSAILPSGTLGLIIPLEEQREKLLLKWRLNELNLYTEVASPYEESDIAGAAFALKEQGADMIVLDCMGYNEQHKSAAVKSSGLPVILPRTLVARVISEYVSEE</sequence>
<keyword evidence="2" id="KW-1185">Reference proteome</keyword>
<proteinExistence type="predicted"/>
<protein>
    <submittedName>
        <fullName evidence="1">AroM family protein</fullName>
    </submittedName>
</protein>
<dbReference type="NCBIfam" id="NF007788">
    <property type="entry name" value="PRK10481.1"/>
    <property type="match status" value="1"/>
</dbReference>
<evidence type="ECO:0000313" key="2">
    <source>
        <dbReference type="Proteomes" id="UP000626786"/>
    </source>
</evidence>
<reference evidence="1 2" key="1">
    <citation type="submission" date="2020-08" db="EMBL/GenBank/DDBJ databases">
        <title>A Genomic Blueprint of the Chicken Gut Microbiome.</title>
        <authorList>
            <person name="Gilroy R."/>
            <person name="Ravi A."/>
            <person name="Getino M."/>
            <person name="Pursley I."/>
            <person name="Horton D.L."/>
            <person name="Alikhan N.-F."/>
            <person name="Baker D."/>
            <person name="Gharbi K."/>
            <person name="Hall N."/>
            <person name="Watson M."/>
            <person name="Adriaenssens E.M."/>
            <person name="Foster-Nyarko E."/>
            <person name="Jarju S."/>
            <person name="Secka A."/>
            <person name="Antonio M."/>
            <person name="Oren A."/>
            <person name="Chaudhuri R."/>
            <person name="La Ragione R.M."/>
            <person name="Hildebrand F."/>
            <person name="Pallen M.J."/>
        </authorList>
    </citation>
    <scope>NUCLEOTIDE SEQUENCE [LARGE SCALE GENOMIC DNA]</scope>
    <source>
        <strain evidence="1 2">Sa2YVA2</strain>
    </source>
</reference>
<comment type="caution">
    <text evidence="1">The sequence shown here is derived from an EMBL/GenBank/DDBJ whole genome shotgun (WGS) entry which is preliminary data.</text>
</comment>
<accession>A0ABR8UB94</accession>
<dbReference type="RefSeq" id="WP_191695102.1">
    <property type="nucleotide sequence ID" value="NZ_JACSQN010000010.1"/>
</dbReference>
<evidence type="ECO:0000313" key="1">
    <source>
        <dbReference type="EMBL" id="MBD7985276.1"/>
    </source>
</evidence>
<dbReference type="Proteomes" id="UP000626786">
    <property type="component" value="Unassembled WGS sequence"/>
</dbReference>
<organism evidence="1 2">
    <name type="scientific">Sporosarcina quadrami</name>
    <dbReference type="NCBI Taxonomy" id="2762234"/>
    <lineage>
        <taxon>Bacteria</taxon>
        <taxon>Bacillati</taxon>
        <taxon>Bacillota</taxon>
        <taxon>Bacilli</taxon>
        <taxon>Bacillales</taxon>
        <taxon>Caryophanaceae</taxon>
        <taxon>Sporosarcina</taxon>
    </lineage>
</organism>
<dbReference type="Pfam" id="PF07302">
    <property type="entry name" value="AroM"/>
    <property type="match status" value="1"/>
</dbReference>
<name>A0ABR8UB94_9BACL</name>
<gene>
    <name evidence="1" type="ORF">H9649_11815</name>
</gene>